<name>A0A370N973_9BURK</name>
<dbReference type="AlphaFoldDB" id="A0A370N973"/>
<evidence type="ECO:0000256" key="1">
    <source>
        <dbReference type="SAM" id="SignalP"/>
    </source>
</evidence>
<keyword evidence="1" id="KW-0732">Signal</keyword>
<dbReference type="PANTHER" id="PTHR39176">
    <property type="entry name" value="PERIPLASMIC PROTEIN-RELATED"/>
    <property type="match status" value="1"/>
</dbReference>
<dbReference type="Pfam" id="PF07007">
    <property type="entry name" value="LprI"/>
    <property type="match status" value="1"/>
</dbReference>
<comment type="caution">
    <text evidence="3">The sequence shown here is derived from an EMBL/GenBank/DDBJ whole genome shotgun (WGS) entry which is preliminary data.</text>
</comment>
<dbReference type="OrthoDB" id="7340239at2"/>
<keyword evidence="4" id="KW-1185">Reference proteome</keyword>
<protein>
    <recommendedName>
        <fullName evidence="2">Lysozyme inhibitor LprI-like N-terminal domain-containing protein</fullName>
    </recommendedName>
</protein>
<sequence>MKRASILAVTCLWMSSAAHAENMDCKNASDQLSLNRCADIEYQAADQKLNDIYSKLLKKVSPHGKPRLQKAERAWVAYRDVQCDFLASSPSPYSAQPMIHAYCLSRLTQAQTKLLDEQLHCQEGDIGCGQQ</sequence>
<feature type="signal peptide" evidence="1">
    <location>
        <begin position="1"/>
        <end position="20"/>
    </location>
</feature>
<feature type="domain" description="Lysozyme inhibitor LprI-like N-terminal" evidence="2">
    <location>
        <begin position="25"/>
        <end position="113"/>
    </location>
</feature>
<dbReference type="PANTHER" id="PTHR39176:SF1">
    <property type="entry name" value="PERIPLASMIC PROTEIN"/>
    <property type="match status" value="1"/>
</dbReference>
<evidence type="ECO:0000259" key="2">
    <source>
        <dbReference type="Pfam" id="PF07007"/>
    </source>
</evidence>
<feature type="chain" id="PRO_5016587739" description="Lysozyme inhibitor LprI-like N-terminal domain-containing protein" evidence="1">
    <location>
        <begin position="21"/>
        <end position="131"/>
    </location>
</feature>
<accession>A0A370N973</accession>
<evidence type="ECO:0000313" key="4">
    <source>
        <dbReference type="Proteomes" id="UP000254875"/>
    </source>
</evidence>
<dbReference type="InterPro" id="IPR009739">
    <property type="entry name" value="LprI-like_N"/>
</dbReference>
<proteinExistence type="predicted"/>
<reference evidence="4" key="1">
    <citation type="submission" date="2018-05" db="EMBL/GenBank/DDBJ databases">
        <authorList>
            <person name="Feng T."/>
        </authorList>
    </citation>
    <scope>NUCLEOTIDE SEQUENCE [LARGE SCALE GENOMIC DNA]</scope>
    <source>
        <strain evidence="4">S27</strain>
    </source>
</reference>
<gene>
    <name evidence="3" type="ORF">DLM46_14620</name>
</gene>
<dbReference type="Gene3D" id="1.20.1270.180">
    <property type="match status" value="1"/>
</dbReference>
<evidence type="ECO:0000313" key="3">
    <source>
        <dbReference type="EMBL" id="RDK02164.1"/>
    </source>
</evidence>
<dbReference type="Proteomes" id="UP000254875">
    <property type="component" value="Unassembled WGS sequence"/>
</dbReference>
<organism evidence="3 4">
    <name type="scientific">Paraburkholderia lacunae</name>
    <dbReference type="NCBI Taxonomy" id="2211104"/>
    <lineage>
        <taxon>Bacteria</taxon>
        <taxon>Pseudomonadati</taxon>
        <taxon>Pseudomonadota</taxon>
        <taxon>Betaproteobacteria</taxon>
        <taxon>Burkholderiales</taxon>
        <taxon>Burkholderiaceae</taxon>
        <taxon>Paraburkholderia</taxon>
    </lineage>
</organism>
<dbReference type="EMBL" id="QHKS01000008">
    <property type="protein sequence ID" value="RDK02164.1"/>
    <property type="molecule type" value="Genomic_DNA"/>
</dbReference>